<protein>
    <submittedName>
        <fullName evidence="2">Uncharacterized protein</fullName>
    </submittedName>
</protein>
<keyword evidence="3" id="KW-1185">Reference proteome</keyword>
<evidence type="ECO:0000313" key="2">
    <source>
        <dbReference type="EMBL" id="KAJ6981142.1"/>
    </source>
</evidence>
<evidence type="ECO:0000256" key="1">
    <source>
        <dbReference type="SAM" id="MobiDB-lite"/>
    </source>
</evidence>
<dbReference type="AlphaFoldDB" id="A0AAD6Q6X8"/>
<feature type="region of interest" description="Disordered" evidence="1">
    <location>
        <begin position="147"/>
        <end position="169"/>
    </location>
</feature>
<dbReference type="EMBL" id="JAQIZT010000010">
    <property type="protein sequence ID" value="KAJ6981142.1"/>
    <property type="molecule type" value="Genomic_DNA"/>
</dbReference>
<dbReference type="Proteomes" id="UP001164929">
    <property type="component" value="Chromosome 10"/>
</dbReference>
<reference evidence="2" key="1">
    <citation type="journal article" date="2023" name="Mol. Ecol. Resour.">
        <title>Chromosome-level genome assembly of a triploid poplar Populus alba 'Berolinensis'.</title>
        <authorList>
            <person name="Chen S."/>
            <person name="Yu Y."/>
            <person name="Wang X."/>
            <person name="Wang S."/>
            <person name="Zhang T."/>
            <person name="Zhou Y."/>
            <person name="He R."/>
            <person name="Meng N."/>
            <person name="Wang Y."/>
            <person name="Liu W."/>
            <person name="Liu Z."/>
            <person name="Liu J."/>
            <person name="Guo Q."/>
            <person name="Huang H."/>
            <person name="Sederoff R.R."/>
            <person name="Wang G."/>
            <person name="Qu G."/>
            <person name="Chen S."/>
        </authorList>
    </citation>
    <scope>NUCLEOTIDE SEQUENCE</scope>
    <source>
        <strain evidence="2">SC-2020</strain>
    </source>
</reference>
<name>A0AAD6Q6X8_9ROSI</name>
<accession>A0AAD6Q6X8</accession>
<sequence>MNHSYLKEPPSILSHTMDWPAFVFTLSQCNGFSFTWPFPAAAVVLPCPVEDSPDSPLPRFPFCNGGRFEDAALGGGGGGAGTCLFGIAIEDCSGGGAGDRFSPVQHIQSILINNHSFNIPFDSRKLTRRQRHRHHCLTSSRTSTISITFPSRKDYEPSDQEKKQSGKDKATALTTFLFDEDEGKGPGADGLNIVEFGGVETFGGGAGDGIGNG</sequence>
<evidence type="ECO:0000313" key="3">
    <source>
        <dbReference type="Proteomes" id="UP001164929"/>
    </source>
</evidence>
<feature type="compositionally biased region" description="Basic and acidic residues" evidence="1">
    <location>
        <begin position="151"/>
        <end position="169"/>
    </location>
</feature>
<organism evidence="2 3">
    <name type="scientific">Populus alba x Populus x berolinensis</name>
    <dbReference type="NCBI Taxonomy" id="444605"/>
    <lineage>
        <taxon>Eukaryota</taxon>
        <taxon>Viridiplantae</taxon>
        <taxon>Streptophyta</taxon>
        <taxon>Embryophyta</taxon>
        <taxon>Tracheophyta</taxon>
        <taxon>Spermatophyta</taxon>
        <taxon>Magnoliopsida</taxon>
        <taxon>eudicotyledons</taxon>
        <taxon>Gunneridae</taxon>
        <taxon>Pentapetalae</taxon>
        <taxon>rosids</taxon>
        <taxon>fabids</taxon>
        <taxon>Malpighiales</taxon>
        <taxon>Salicaceae</taxon>
        <taxon>Saliceae</taxon>
        <taxon>Populus</taxon>
    </lineage>
</organism>
<gene>
    <name evidence="2" type="ORF">NC653_024516</name>
</gene>
<proteinExistence type="predicted"/>
<comment type="caution">
    <text evidence="2">The sequence shown here is derived from an EMBL/GenBank/DDBJ whole genome shotgun (WGS) entry which is preliminary data.</text>
</comment>